<accession>A0ABS7VCM7</accession>
<dbReference type="CDD" id="cd07041">
    <property type="entry name" value="STAS_RsbR_RsbS_like"/>
    <property type="match status" value="1"/>
</dbReference>
<dbReference type="InterPro" id="IPR036513">
    <property type="entry name" value="STAS_dom_sf"/>
</dbReference>
<dbReference type="Proteomes" id="UP000774958">
    <property type="component" value="Unassembled WGS sequence"/>
</dbReference>
<dbReference type="Gene3D" id="3.30.750.24">
    <property type="entry name" value="STAS domain"/>
    <property type="match status" value="1"/>
</dbReference>
<dbReference type="RefSeq" id="WP_136613963.1">
    <property type="nucleotide sequence ID" value="NZ_CP039611.1"/>
</dbReference>
<evidence type="ECO:0000313" key="2">
    <source>
        <dbReference type="EMBL" id="MBZ6067145.1"/>
    </source>
</evidence>
<dbReference type="SUPFAM" id="SSF52091">
    <property type="entry name" value="SpoIIaa-like"/>
    <property type="match status" value="1"/>
</dbReference>
<dbReference type="InterPro" id="IPR002645">
    <property type="entry name" value="STAS_dom"/>
</dbReference>
<sequence>MEQAITINRLRQALIVSLQVDLSLTLLSTFEMTLLARLSEGGIKGVLIDLSGIRTCGCHELEGLLSLAKAVEMMGRHCIFVGLRPGLVMGMLDVGVDTSTMVSVASLEQGMALL</sequence>
<organism evidence="2 3">
    <name type="scientific">Aeromonas schubertii</name>
    <dbReference type="NCBI Taxonomy" id="652"/>
    <lineage>
        <taxon>Bacteria</taxon>
        <taxon>Pseudomonadati</taxon>
        <taxon>Pseudomonadota</taxon>
        <taxon>Gammaproteobacteria</taxon>
        <taxon>Aeromonadales</taxon>
        <taxon>Aeromonadaceae</taxon>
        <taxon>Aeromonas</taxon>
    </lineage>
</organism>
<keyword evidence="3" id="KW-1185">Reference proteome</keyword>
<dbReference type="PANTHER" id="PTHR33745">
    <property type="entry name" value="RSBT ANTAGONIST PROTEIN RSBS-RELATED"/>
    <property type="match status" value="1"/>
</dbReference>
<evidence type="ECO:0000313" key="3">
    <source>
        <dbReference type="Proteomes" id="UP000774958"/>
    </source>
</evidence>
<dbReference type="PANTHER" id="PTHR33745:SF1">
    <property type="entry name" value="RSBT ANTAGONIST PROTEIN RSBS"/>
    <property type="match status" value="1"/>
</dbReference>
<evidence type="ECO:0000259" key="1">
    <source>
        <dbReference type="PROSITE" id="PS50801"/>
    </source>
</evidence>
<dbReference type="InterPro" id="IPR051932">
    <property type="entry name" value="Bact_StressResp_Reg"/>
</dbReference>
<protein>
    <submittedName>
        <fullName evidence="2">STAS domain-containing protein</fullName>
    </submittedName>
</protein>
<gene>
    <name evidence="2" type="ORF">LA374_13150</name>
</gene>
<dbReference type="PROSITE" id="PS50801">
    <property type="entry name" value="STAS"/>
    <property type="match status" value="1"/>
</dbReference>
<dbReference type="EMBL" id="JAIRBT010000017">
    <property type="protein sequence ID" value="MBZ6067145.1"/>
    <property type="molecule type" value="Genomic_DNA"/>
</dbReference>
<proteinExistence type="predicted"/>
<name>A0ABS7VCM7_9GAMM</name>
<reference evidence="2 3" key="1">
    <citation type="submission" date="2021-09" db="EMBL/GenBank/DDBJ databases">
        <title>Aeromonas schubertii isolated from Asian sea bass.</title>
        <authorList>
            <person name="Pinpimai K."/>
        </authorList>
    </citation>
    <scope>NUCLEOTIDE SEQUENCE [LARGE SCALE GENOMIC DNA]</scope>
    <source>
        <strain evidence="2 3">CHULA2021a</strain>
    </source>
</reference>
<feature type="domain" description="STAS" evidence="1">
    <location>
        <begin position="3"/>
        <end position="114"/>
    </location>
</feature>
<dbReference type="Pfam" id="PF01740">
    <property type="entry name" value="STAS"/>
    <property type="match status" value="1"/>
</dbReference>
<comment type="caution">
    <text evidence="2">The sequence shown here is derived from an EMBL/GenBank/DDBJ whole genome shotgun (WGS) entry which is preliminary data.</text>
</comment>